<feature type="non-terminal residue" evidence="1">
    <location>
        <position position="1"/>
    </location>
</feature>
<dbReference type="OrthoDB" id="1057262at2759"/>
<dbReference type="eggNOG" id="KOG1075">
    <property type="taxonomic scope" value="Eukaryota"/>
</dbReference>
<reference evidence="2" key="1">
    <citation type="journal article" date="2013" name="Nat. Genet.">
        <title>The Capsella rubella genome and the genomic consequences of rapid mating system evolution.</title>
        <authorList>
            <person name="Slotte T."/>
            <person name="Hazzouri K.M."/>
            <person name="Agren J.A."/>
            <person name="Koenig D."/>
            <person name="Maumus F."/>
            <person name="Guo Y.L."/>
            <person name="Steige K."/>
            <person name="Platts A.E."/>
            <person name="Escobar J.S."/>
            <person name="Newman L.K."/>
            <person name="Wang W."/>
            <person name="Mandakova T."/>
            <person name="Vello E."/>
            <person name="Smith L.M."/>
            <person name="Henz S.R."/>
            <person name="Steffen J."/>
            <person name="Takuno S."/>
            <person name="Brandvain Y."/>
            <person name="Coop G."/>
            <person name="Andolfatto P."/>
            <person name="Hu T.T."/>
            <person name="Blanchette M."/>
            <person name="Clark R.M."/>
            <person name="Quesneville H."/>
            <person name="Nordborg M."/>
            <person name="Gaut B.S."/>
            <person name="Lysak M.A."/>
            <person name="Jenkins J."/>
            <person name="Grimwood J."/>
            <person name="Chapman J."/>
            <person name="Prochnik S."/>
            <person name="Shu S."/>
            <person name="Rokhsar D."/>
            <person name="Schmutz J."/>
            <person name="Weigel D."/>
            <person name="Wright S.I."/>
        </authorList>
    </citation>
    <scope>NUCLEOTIDE SEQUENCE [LARGE SCALE GENOMIC DNA]</scope>
    <source>
        <strain evidence="2">cv. Monte Gargano</strain>
    </source>
</reference>
<evidence type="ECO:0000313" key="1">
    <source>
        <dbReference type="EMBL" id="EOA31732.1"/>
    </source>
</evidence>
<dbReference type="Proteomes" id="UP000029121">
    <property type="component" value="Unassembled WGS sequence"/>
</dbReference>
<proteinExistence type="predicted"/>
<protein>
    <submittedName>
        <fullName evidence="1">Uncharacterized protein</fullName>
    </submittedName>
</protein>
<dbReference type="EMBL" id="KB870807">
    <property type="protein sequence ID" value="EOA31732.1"/>
    <property type="molecule type" value="Genomic_DNA"/>
</dbReference>
<dbReference type="AlphaFoldDB" id="R0G7X1"/>
<accession>R0G7X1</accession>
<dbReference type="KEGG" id="crb:17892255"/>
<gene>
    <name evidence="1" type="ORF">CARUB_v10014946mg</name>
</gene>
<sequence>VISPKVSENSRETVILKLKKQRKQKASKMAKTLICFTSLLLVLLFISAEIQKSQANDCDRFLGEATVSYPCRERECEAQCHEHYEHSCKGECEDHDHDHGHHDHDDHHDHEEHCHCYGH</sequence>
<organism evidence="1 2">
    <name type="scientific">Capsella rubella</name>
    <dbReference type="NCBI Taxonomy" id="81985"/>
    <lineage>
        <taxon>Eukaryota</taxon>
        <taxon>Viridiplantae</taxon>
        <taxon>Streptophyta</taxon>
        <taxon>Embryophyta</taxon>
        <taxon>Tracheophyta</taxon>
        <taxon>Spermatophyta</taxon>
        <taxon>Magnoliopsida</taxon>
        <taxon>eudicotyledons</taxon>
        <taxon>Gunneridae</taxon>
        <taxon>Pentapetalae</taxon>
        <taxon>rosids</taxon>
        <taxon>malvids</taxon>
        <taxon>Brassicales</taxon>
        <taxon>Brassicaceae</taxon>
        <taxon>Camelineae</taxon>
        <taxon>Capsella</taxon>
    </lineage>
</organism>
<name>R0G7X1_9BRAS</name>
<dbReference type="STRING" id="81985.R0G7X1"/>
<keyword evidence="2" id="KW-1185">Reference proteome</keyword>
<evidence type="ECO:0000313" key="2">
    <source>
        <dbReference type="Proteomes" id="UP000029121"/>
    </source>
</evidence>